<keyword evidence="3" id="KW-1185">Reference proteome</keyword>
<dbReference type="EMBL" id="CAJFDI010000003">
    <property type="protein sequence ID" value="CAD5221538.1"/>
    <property type="molecule type" value="Genomic_DNA"/>
</dbReference>
<protein>
    <submittedName>
        <fullName evidence="1">(pine wood nematode) hypothetical protein</fullName>
    </submittedName>
</protein>
<evidence type="ECO:0000313" key="3">
    <source>
        <dbReference type="Proteomes" id="UP000659654"/>
    </source>
</evidence>
<dbReference type="Proteomes" id="UP000582659">
    <property type="component" value="Unassembled WGS sequence"/>
</dbReference>
<proteinExistence type="predicted"/>
<evidence type="ECO:0000313" key="1">
    <source>
        <dbReference type="EMBL" id="CAD5221538.1"/>
    </source>
</evidence>
<reference evidence="4" key="1">
    <citation type="submission" date="2016-11" db="UniProtKB">
        <authorList>
            <consortium name="WormBaseParasite"/>
        </authorList>
    </citation>
    <scope>IDENTIFICATION</scope>
</reference>
<dbReference type="Proteomes" id="UP000659654">
    <property type="component" value="Unassembled WGS sequence"/>
</dbReference>
<dbReference type="OrthoDB" id="10300318at2759"/>
<dbReference type="Proteomes" id="UP000095284">
    <property type="component" value="Unplaced"/>
</dbReference>
<organism evidence="2 4">
    <name type="scientific">Bursaphelenchus xylophilus</name>
    <name type="common">Pinewood nematode worm</name>
    <name type="synonym">Aphelenchoides xylophilus</name>
    <dbReference type="NCBI Taxonomy" id="6326"/>
    <lineage>
        <taxon>Eukaryota</taxon>
        <taxon>Metazoa</taxon>
        <taxon>Ecdysozoa</taxon>
        <taxon>Nematoda</taxon>
        <taxon>Chromadorea</taxon>
        <taxon>Rhabditida</taxon>
        <taxon>Tylenchina</taxon>
        <taxon>Tylenchomorpha</taxon>
        <taxon>Aphelenchoidea</taxon>
        <taxon>Aphelenchoididae</taxon>
        <taxon>Bursaphelenchus</taxon>
    </lineage>
</organism>
<dbReference type="WBParaSite" id="BXY_1628400.1">
    <property type="protein sequence ID" value="BXY_1628400.1"/>
    <property type="gene ID" value="BXY_1628400"/>
</dbReference>
<dbReference type="EMBL" id="CAJFCV020000003">
    <property type="protein sequence ID" value="CAG9108593.1"/>
    <property type="molecule type" value="Genomic_DNA"/>
</dbReference>
<evidence type="ECO:0000313" key="4">
    <source>
        <dbReference type="WBParaSite" id="BXY_1628400.1"/>
    </source>
</evidence>
<dbReference type="AlphaFoldDB" id="A0A1I7STB4"/>
<accession>A0A1I7STB4</accession>
<reference evidence="1" key="2">
    <citation type="submission" date="2020-09" db="EMBL/GenBank/DDBJ databases">
        <authorList>
            <person name="Kikuchi T."/>
        </authorList>
    </citation>
    <scope>NUCLEOTIDE SEQUENCE</scope>
    <source>
        <strain evidence="1">Ka4C1</strain>
    </source>
</reference>
<gene>
    <name evidence="1" type="ORF">BXYJ_LOCUS6728</name>
</gene>
<sequence>MVVLHTRSGVVVRASSLPPLPAPPISRSLSVPHISTSSLYTPYWPSSTAQNPVLHPTYSYRYTGSFSLYDNYYYPYRHYIPDHYPKRYYHSDPYQWTSVYSFYPRFKSYWFDNDFYGYPYYHRSRSNDPYFSKYYSTPVYTPLRSYVY</sequence>
<name>A0A1I7STB4_BURXY</name>
<evidence type="ECO:0000313" key="2">
    <source>
        <dbReference type="Proteomes" id="UP000095284"/>
    </source>
</evidence>